<keyword evidence="2" id="KW-1185">Reference proteome</keyword>
<dbReference type="OrthoDB" id="9777242at2"/>
<proteinExistence type="predicted"/>
<gene>
    <name evidence="1" type="ORF">UF10_08770</name>
</gene>
<organism evidence="1 2">
    <name type="scientific">Peptostreptococcus russellii</name>
    <dbReference type="NCBI Taxonomy" id="215200"/>
    <lineage>
        <taxon>Bacteria</taxon>
        <taxon>Bacillati</taxon>
        <taxon>Bacillota</taxon>
        <taxon>Clostridia</taxon>
        <taxon>Peptostreptococcales</taxon>
        <taxon>Peptostreptococcaceae</taxon>
        <taxon>Peptostreptococcus</taxon>
    </lineage>
</organism>
<dbReference type="RefSeq" id="WP_106777432.1">
    <property type="nucleotide sequence ID" value="NZ_JYGE01000007.1"/>
</dbReference>
<evidence type="ECO:0000313" key="2">
    <source>
        <dbReference type="Proteomes" id="UP000241434"/>
    </source>
</evidence>
<evidence type="ECO:0000313" key="1">
    <source>
        <dbReference type="EMBL" id="PSJ30937.1"/>
    </source>
</evidence>
<reference evidence="1" key="1">
    <citation type="thesis" date="2015" institute="Rutgers" country="The State University of New Jersey, 14 College Farm Rd., New Brunswick, NJ, USA">
        <title>Ammonia toxicity in bacteria and its implications for treatment of and resource recovery from highly nitrogenous organic wastes.</title>
        <authorList>
            <person name="Luther A.K."/>
        </authorList>
    </citation>
    <scope>NUCLEOTIDE SEQUENCE</scope>
    <source>
        <strain evidence="1">RT-10B</strain>
    </source>
</reference>
<name>A0A2P7PZ01_9FIRM</name>
<dbReference type="AlphaFoldDB" id="A0A2P7PZ01"/>
<protein>
    <submittedName>
        <fullName evidence="1">Uncharacterized protein</fullName>
    </submittedName>
</protein>
<comment type="caution">
    <text evidence="1">The sequence shown here is derived from an EMBL/GenBank/DDBJ whole genome shotgun (WGS) entry which is preliminary data.</text>
</comment>
<accession>A0A2P7PZ01</accession>
<dbReference type="Proteomes" id="UP000241434">
    <property type="component" value="Unassembled WGS sequence"/>
</dbReference>
<dbReference type="EMBL" id="JYGE01000007">
    <property type="protein sequence ID" value="PSJ30937.1"/>
    <property type="molecule type" value="Genomic_DNA"/>
</dbReference>
<sequence length="202" mass="24107">MIEKNNNEFKKSYRRILQQEQFVQAVVKVANEQLPDMNLGEILDEKYGKIEDCSIAITHDGDVKWWEKTLGKVENRFAYSVKRVVGEDEGLLDHLKEELYKLGQEINVEYENRPVIYMYYVIRNLLLDGGVTEEFNKIMSESFDEVVWTRNRPTTQKYWTYLDVDFNKYYIPLRRSFIYGLLEKTDIKFSTLDDTIFVLARR</sequence>